<dbReference type="CDD" id="cd00075">
    <property type="entry name" value="HATPase"/>
    <property type="match status" value="1"/>
</dbReference>
<evidence type="ECO:0000256" key="6">
    <source>
        <dbReference type="ARBA" id="ARBA00023012"/>
    </source>
</evidence>
<dbReference type="GO" id="GO:0016036">
    <property type="term" value="P:cellular response to phosphate starvation"/>
    <property type="evidence" value="ECO:0007669"/>
    <property type="project" value="TreeGrafter"/>
</dbReference>
<dbReference type="FunFam" id="3.30.565.10:FF:000006">
    <property type="entry name" value="Sensor histidine kinase WalK"/>
    <property type="match status" value="1"/>
</dbReference>
<dbReference type="InterPro" id="IPR003661">
    <property type="entry name" value="HisK_dim/P_dom"/>
</dbReference>
<evidence type="ECO:0000256" key="1">
    <source>
        <dbReference type="ARBA" id="ARBA00000085"/>
    </source>
</evidence>
<evidence type="ECO:0000256" key="2">
    <source>
        <dbReference type="ARBA" id="ARBA00012438"/>
    </source>
</evidence>
<dbReference type="EC" id="2.7.13.3" evidence="2"/>
<proteinExistence type="predicted"/>
<evidence type="ECO:0000256" key="5">
    <source>
        <dbReference type="ARBA" id="ARBA00022777"/>
    </source>
</evidence>
<name>A0A1G6JJD5_9BACT</name>
<keyword evidence="7 8" id="KW-0472">Membrane</keyword>
<dbReference type="InterPro" id="IPR003594">
    <property type="entry name" value="HATPase_dom"/>
</dbReference>
<dbReference type="Gene3D" id="1.10.287.130">
    <property type="match status" value="1"/>
</dbReference>
<dbReference type="PRINTS" id="PR00344">
    <property type="entry name" value="BCTRLSENSOR"/>
</dbReference>
<keyword evidence="8" id="KW-1133">Transmembrane helix</keyword>
<feature type="domain" description="Histidine kinase" evidence="9">
    <location>
        <begin position="199"/>
        <end position="424"/>
    </location>
</feature>
<evidence type="ECO:0000256" key="8">
    <source>
        <dbReference type="SAM" id="Phobius"/>
    </source>
</evidence>
<dbReference type="STRING" id="28234.SAMN04488588_0548"/>
<dbReference type="GO" id="GO:0005886">
    <property type="term" value="C:plasma membrane"/>
    <property type="evidence" value="ECO:0007669"/>
    <property type="project" value="TreeGrafter"/>
</dbReference>
<dbReference type="PROSITE" id="PS50109">
    <property type="entry name" value="HIS_KIN"/>
    <property type="match status" value="1"/>
</dbReference>
<evidence type="ECO:0000313" key="12">
    <source>
        <dbReference type="Proteomes" id="UP000199322"/>
    </source>
</evidence>
<evidence type="ECO:0000256" key="7">
    <source>
        <dbReference type="ARBA" id="ARBA00023136"/>
    </source>
</evidence>
<dbReference type="Proteomes" id="UP000199322">
    <property type="component" value="Unassembled WGS sequence"/>
</dbReference>
<dbReference type="InterPro" id="IPR004358">
    <property type="entry name" value="Sig_transdc_His_kin-like_C"/>
</dbReference>
<keyword evidence="6" id="KW-0902">Two-component regulatory system</keyword>
<dbReference type="Pfam" id="PF02518">
    <property type="entry name" value="HATPase_c"/>
    <property type="match status" value="1"/>
</dbReference>
<dbReference type="CDD" id="cd00082">
    <property type="entry name" value="HisKA"/>
    <property type="match status" value="1"/>
</dbReference>
<evidence type="ECO:0000259" key="9">
    <source>
        <dbReference type="PROSITE" id="PS50109"/>
    </source>
</evidence>
<organism evidence="10 12">
    <name type="scientific">Geotoga petraea</name>
    <dbReference type="NCBI Taxonomy" id="28234"/>
    <lineage>
        <taxon>Bacteria</taxon>
        <taxon>Thermotogati</taxon>
        <taxon>Thermotogota</taxon>
        <taxon>Thermotogae</taxon>
        <taxon>Petrotogales</taxon>
        <taxon>Petrotogaceae</taxon>
        <taxon>Geotoga</taxon>
    </lineage>
</organism>
<dbReference type="FunFam" id="1.10.287.130:FF:000001">
    <property type="entry name" value="Two-component sensor histidine kinase"/>
    <property type="match status" value="1"/>
</dbReference>
<keyword evidence="3" id="KW-0597">Phosphoprotein</keyword>
<dbReference type="PANTHER" id="PTHR45453:SF1">
    <property type="entry name" value="PHOSPHATE REGULON SENSOR PROTEIN PHOR"/>
    <property type="match status" value="1"/>
</dbReference>
<dbReference type="Proteomes" id="UP000297288">
    <property type="component" value="Unassembled WGS sequence"/>
</dbReference>
<dbReference type="InterPro" id="IPR005467">
    <property type="entry name" value="His_kinase_dom"/>
</dbReference>
<accession>A0A1G6JJD5</accession>
<keyword evidence="8" id="KW-0812">Transmembrane</keyword>
<evidence type="ECO:0000313" key="10">
    <source>
        <dbReference type="EMBL" id="SDC18777.1"/>
    </source>
</evidence>
<comment type="catalytic activity">
    <reaction evidence="1">
        <text>ATP + protein L-histidine = ADP + protein N-phospho-L-histidine.</text>
        <dbReference type="EC" id="2.7.13.3"/>
    </reaction>
</comment>
<dbReference type="PANTHER" id="PTHR45453">
    <property type="entry name" value="PHOSPHATE REGULON SENSOR PROTEIN PHOR"/>
    <property type="match status" value="1"/>
</dbReference>
<dbReference type="GO" id="GO:0000155">
    <property type="term" value="F:phosphorelay sensor kinase activity"/>
    <property type="evidence" value="ECO:0007669"/>
    <property type="project" value="InterPro"/>
</dbReference>
<dbReference type="OrthoDB" id="112712at2"/>
<reference evidence="11 13" key="2">
    <citation type="submission" date="2019-04" db="EMBL/GenBank/DDBJ databases">
        <title>Draft genome sequence data and analysis of a Fermenting Bacterium, Geotoga petraea strain HO-Geo1, isolated from heavy-oil petroleum reservoir in Russia.</title>
        <authorList>
            <person name="Grouzdev D.S."/>
            <person name="Semenova E.M."/>
            <person name="Sokolova D.S."/>
            <person name="Tourova T.P."/>
            <person name="Poltaraus A.B."/>
            <person name="Nazina T.N."/>
        </authorList>
    </citation>
    <scope>NUCLEOTIDE SEQUENCE [LARGE SCALE GENOMIC DNA]</scope>
    <source>
        <strain evidence="11 13">HO-Geo1</strain>
    </source>
</reference>
<dbReference type="InterPro" id="IPR036097">
    <property type="entry name" value="HisK_dim/P_sf"/>
</dbReference>
<protein>
    <recommendedName>
        <fullName evidence="2">histidine kinase</fullName>
        <ecNumber evidence="2">2.7.13.3</ecNumber>
    </recommendedName>
</protein>
<keyword evidence="4" id="KW-0808">Transferase</keyword>
<evidence type="ECO:0000313" key="11">
    <source>
        <dbReference type="EMBL" id="TGG88236.1"/>
    </source>
</evidence>
<evidence type="ECO:0000256" key="4">
    <source>
        <dbReference type="ARBA" id="ARBA00022679"/>
    </source>
</evidence>
<reference evidence="10 12" key="1">
    <citation type="submission" date="2016-10" db="EMBL/GenBank/DDBJ databases">
        <authorList>
            <person name="de Groot N.N."/>
        </authorList>
    </citation>
    <scope>NUCLEOTIDE SEQUENCE [LARGE SCALE GENOMIC DNA]</scope>
    <source>
        <strain evidence="10 12">WG14</strain>
    </source>
</reference>
<evidence type="ECO:0000313" key="13">
    <source>
        <dbReference type="Proteomes" id="UP000297288"/>
    </source>
</evidence>
<dbReference type="AlphaFoldDB" id="A0A1G6JJD5"/>
<dbReference type="InterPro" id="IPR036890">
    <property type="entry name" value="HATPase_C_sf"/>
</dbReference>
<keyword evidence="5 10" id="KW-0418">Kinase</keyword>
<gene>
    <name evidence="11" type="ORF">E4650_04145</name>
    <name evidence="10" type="ORF">SAMN04488588_0548</name>
</gene>
<dbReference type="SMART" id="SM00388">
    <property type="entry name" value="HisKA"/>
    <property type="match status" value="1"/>
</dbReference>
<dbReference type="SUPFAM" id="SSF55874">
    <property type="entry name" value="ATPase domain of HSP90 chaperone/DNA topoisomerase II/histidine kinase"/>
    <property type="match status" value="1"/>
</dbReference>
<dbReference type="Gene3D" id="3.30.450.20">
    <property type="entry name" value="PAS domain"/>
    <property type="match status" value="1"/>
</dbReference>
<dbReference type="InterPro" id="IPR050351">
    <property type="entry name" value="BphY/WalK/GraS-like"/>
</dbReference>
<dbReference type="Pfam" id="PF00512">
    <property type="entry name" value="HisKA"/>
    <property type="match status" value="1"/>
</dbReference>
<evidence type="ECO:0000256" key="3">
    <source>
        <dbReference type="ARBA" id="ARBA00022553"/>
    </source>
</evidence>
<dbReference type="EMBL" id="SRME01000002">
    <property type="protein sequence ID" value="TGG88236.1"/>
    <property type="molecule type" value="Genomic_DNA"/>
</dbReference>
<dbReference type="EMBL" id="FMYV01000002">
    <property type="protein sequence ID" value="SDC18777.1"/>
    <property type="molecule type" value="Genomic_DNA"/>
</dbReference>
<dbReference type="GO" id="GO:0004721">
    <property type="term" value="F:phosphoprotein phosphatase activity"/>
    <property type="evidence" value="ECO:0007669"/>
    <property type="project" value="TreeGrafter"/>
</dbReference>
<sequence>MIIYTILTIVLIILTLAFIYYYFSMRNIKGNYKKLKKEISKTVQVNINNPSDDFLLHQLNNTIKKLKNNYESEKNRRRNIYSILDSLNEGVILVSLYEGDLIKVDFANTSSRKIFTIEDYIGRSLAEIVDSHNLIDLILKSYKRNEELQEEILFYSPEKRYYNCTVKSPSIDEKYKIIILTDITREKNFESLRKEFFTIMSHELRTPLTVINGYVENLLMDESIDKYYKKMLNIIEDETARLTRLVNDLLDLGRLEKNINTEMSMEKVNISNIATKSYNFFSMLANEMDINLISEIEEDIYIKANDDRILQVIYNLLDNALKFTSLKKSTKKNVWIRLYQEKNEEKNEVVLEIEDDGIGIPSKEIQKIYDMFYRVDKSRTRQIGGFGLGLYIVKTILDKHNARIYLESEENNGTLFKINFKGGNANESV</sequence>
<dbReference type="RefSeq" id="WP_091402608.1">
    <property type="nucleotide sequence ID" value="NZ_FMYV01000002.1"/>
</dbReference>
<dbReference type="Gene3D" id="3.30.565.10">
    <property type="entry name" value="Histidine kinase-like ATPase, C-terminal domain"/>
    <property type="match status" value="1"/>
</dbReference>
<keyword evidence="12" id="KW-1185">Reference proteome</keyword>
<feature type="transmembrane region" description="Helical" evidence="8">
    <location>
        <begin position="6"/>
        <end position="23"/>
    </location>
</feature>
<dbReference type="SUPFAM" id="SSF47384">
    <property type="entry name" value="Homodimeric domain of signal transducing histidine kinase"/>
    <property type="match status" value="1"/>
</dbReference>
<dbReference type="SMART" id="SM00387">
    <property type="entry name" value="HATPase_c"/>
    <property type="match status" value="1"/>
</dbReference>